<dbReference type="GO" id="GO:0005524">
    <property type="term" value="F:ATP binding"/>
    <property type="evidence" value="ECO:0007669"/>
    <property type="project" value="UniProtKB-KW"/>
</dbReference>
<sequence>MAEGSPLIELSGIWKVYNGGVEVQALRGVDLQVNRGEYVAIMGPSGSGKSTLMHILGCLDNPTRGSYRLAGEEVANLPPGRLAEIRNRFVGFVFQAFNLLPRASILRNVELPLLYGGVPRSERRERALSMLARMGLADRAKHYPSQLSGGQRQRAAIARALVTNPAVLLADEPTGNLDQQTGAEVMALFDEINAQGQTVILVTHDPQVASHARRLVRLVDGRIAEDVRSEP</sequence>
<keyword evidence="1" id="KW-0813">Transport</keyword>
<dbReference type="InterPro" id="IPR017871">
    <property type="entry name" value="ABC_transporter-like_CS"/>
</dbReference>
<evidence type="ECO:0000313" key="7">
    <source>
        <dbReference type="Proteomes" id="UP000027284"/>
    </source>
</evidence>
<dbReference type="GO" id="GO:0016887">
    <property type="term" value="F:ATP hydrolysis activity"/>
    <property type="evidence" value="ECO:0007669"/>
    <property type="project" value="InterPro"/>
</dbReference>
<dbReference type="Pfam" id="PF00005">
    <property type="entry name" value="ABC_tran"/>
    <property type="match status" value="1"/>
</dbReference>
<keyword evidence="7" id="KW-1185">Reference proteome</keyword>
<dbReference type="PROSITE" id="PS50893">
    <property type="entry name" value="ABC_TRANSPORTER_2"/>
    <property type="match status" value="1"/>
</dbReference>
<dbReference type="InterPro" id="IPR003439">
    <property type="entry name" value="ABC_transporter-like_ATP-bd"/>
</dbReference>
<dbReference type="PANTHER" id="PTHR24220">
    <property type="entry name" value="IMPORT ATP-BINDING PROTEIN"/>
    <property type="match status" value="1"/>
</dbReference>
<evidence type="ECO:0000256" key="2">
    <source>
        <dbReference type="ARBA" id="ARBA00022741"/>
    </source>
</evidence>
<comment type="similarity">
    <text evidence="4">Belongs to the ABC transporter superfamily. Macrolide exporter (TC 3.A.1.122) family.</text>
</comment>
<evidence type="ECO:0000259" key="5">
    <source>
        <dbReference type="PROSITE" id="PS50893"/>
    </source>
</evidence>
<evidence type="ECO:0000256" key="3">
    <source>
        <dbReference type="ARBA" id="ARBA00022840"/>
    </source>
</evidence>
<dbReference type="STRING" id="1312852.EG19_10495"/>
<dbReference type="InterPro" id="IPR027417">
    <property type="entry name" value="P-loop_NTPase"/>
</dbReference>
<comment type="caution">
    <text evidence="6">The sequence shown here is derived from an EMBL/GenBank/DDBJ whole genome shotgun (WGS) entry which is preliminary data.</text>
</comment>
<dbReference type="InterPro" id="IPR017911">
    <property type="entry name" value="MacB-like_ATP-bd"/>
</dbReference>
<feature type="domain" description="ABC transporter" evidence="5">
    <location>
        <begin position="8"/>
        <end position="231"/>
    </location>
</feature>
<keyword evidence="2" id="KW-0547">Nucleotide-binding</keyword>
<dbReference type="RefSeq" id="WP_038047146.1">
    <property type="nucleotide sequence ID" value="NZ_JMFG01000006.1"/>
</dbReference>
<dbReference type="GO" id="GO:0005886">
    <property type="term" value="C:plasma membrane"/>
    <property type="evidence" value="ECO:0007669"/>
    <property type="project" value="TreeGrafter"/>
</dbReference>
<dbReference type="InterPro" id="IPR003593">
    <property type="entry name" value="AAA+_ATPase"/>
</dbReference>
<dbReference type="SUPFAM" id="SSF52540">
    <property type="entry name" value="P-loop containing nucleoside triphosphate hydrolases"/>
    <property type="match status" value="1"/>
</dbReference>
<dbReference type="PANTHER" id="PTHR24220:SF86">
    <property type="entry name" value="ABC TRANSPORTER ABCH.1"/>
    <property type="match status" value="1"/>
</dbReference>
<protein>
    <recommendedName>
        <fullName evidence="5">ABC transporter domain-containing protein</fullName>
    </recommendedName>
</protein>
<evidence type="ECO:0000256" key="4">
    <source>
        <dbReference type="ARBA" id="ARBA00038388"/>
    </source>
</evidence>
<proteinExistence type="inferred from homology"/>
<keyword evidence="3" id="KW-0067">ATP-binding</keyword>
<dbReference type="Gene3D" id="3.40.50.300">
    <property type="entry name" value="P-loop containing nucleotide triphosphate hydrolases"/>
    <property type="match status" value="1"/>
</dbReference>
<dbReference type="GO" id="GO:0098796">
    <property type="term" value="C:membrane protein complex"/>
    <property type="evidence" value="ECO:0007669"/>
    <property type="project" value="UniProtKB-ARBA"/>
</dbReference>
<dbReference type="GO" id="GO:0022857">
    <property type="term" value="F:transmembrane transporter activity"/>
    <property type="evidence" value="ECO:0007669"/>
    <property type="project" value="TreeGrafter"/>
</dbReference>
<gene>
    <name evidence="6" type="ORF">EG19_10495</name>
</gene>
<dbReference type="CDD" id="cd03255">
    <property type="entry name" value="ABC_MJ0796_LolCDE_FtsE"/>
    <property type="match status" value="1"/>
</dbReference>
<organism evidence="6 7">
    <name type="scientific">Thermoanaerobaculum aquaticum</name>
    <dbReference type="NCBI Taxonomy" id="1312852"/>
    <lineage>
        <taxon>Bacteria</taxon>
        <taxon>Pseudomonadati</taxon>
        <taxon>Acidobacteriota</taxon>
        <taxon>Thermoanaerobaculia</taxon>
        <taxon>Thermoanaerobaculales</taxon>
        <taxon>Thermoanaerobaculaceae</taxon>
        <taxon>Thermoanaerobaculum</taxon>
    </lineage>
</organism>
<dbReference type="EMBL" id="JMFG01000006">
    <property type="protein sequence ID" value="KDA54586.1"/>
    <property type="molecule type" value="Genomic_DNA"/>
</dbReference>
<evidence type="ECO:0000256" key="1">
    <source>
        <dbReference type="ARBA" id="ARBA00022448"/>
    </source>
</evidence>
<dbReference type="PROSITE" id="PS00211">
    <property type="entry name" value="ABC_TRANSPORTER_1"/>
    <property type="match status" value="1"/>
</dbReference>
<dbReference type="SMART" id="SM00382">
    <property type="entry name" value="AAA"/>
    <property type="match status" value="1"/>
</dbReference>
<accession>A0A062Y2E3</accession>
<dbReference type="OrthoDB" id="9778897at2"/>
<dbReference type="AlphaFoldDB" id="A0A062Y2E3"/>
<reference evidence="6 7" key="1">
    <citation type="submission" date="2014-04" db="EMBL/GenBank/DDBJ databases">
        <title>The Genome Sequence of Thermoanaerobaculum aquaticum MP-01, The First Cultivated Group 23 Acidobacterium.</title>
        <authorList>
            <person name="Stamps B.W."/>
            <person name="Losey N.A."/>
            <person name="Lawson P.A."/>
            <person name="Stevenson B.S."/>
        </authorList>
    </citation>
    <scope>NUCLEOTIDE SEQUENCE [LARGE SCALE GENOMIC DNA]</scope>
    <source>
        <strain evidence="6 7">MP-01</strain>
    </source>
</reference>
<dbReference type="InterPro" id="IPR015854">
    <property type="entry name" value="ABC_transpr_LolD-like"/>
</dbReference>
<dbReference type="FunFam" id="3.40.50.300:FF:000032">
    <property type="entry name" value="Export ABC transporter ATP-binding protein"/>
    <property type="match status" value="1"/>
</dbReference>
<evidence type="ECO:0000313" key="6">
    <source>
        <dbReference type="EMBL" id="KDA54586.1"/>
    </source>
</evidence>
<name>A0A062Y2E3_9BACT</name>
<dbReference type="Proteomes" id="UP000027284">
    <property type="component" value="Unassembled WGS sequence"/>
</dbReference>